<dbReference type="InterPro" id="IPR024515">
    <property type="entry name" value="DUF3397"/>
</dbReference>
<keyword evidence="1" id="KW-0472">Membrane</keyword>
<dbReference type="AlphaFoldDB" id="A0A9Q9E334"/>
<gene>
    <name evidence="2" type="ORF">M3M40_01295</name>
</gene>
<keyword evidence="3" id="KW-1185">Reference proteome</keyword>
<protein>
    <submittedName>
        <fullName evidence="2">DUF3397 domain-containing protein</fullName>
    </submittedName>
</protein>
<keyword evidence="1" id="KW-1133">Transmembrane helix</keyword>
<feature type="transmembrane region" description="Helical" evidence="1">
    <location>
        <begin position="71"/>
        <end position="93"/>
    </location>
</feature>
<evidence type="ECO:0000313" key="2">
    <source>
        <dbReference type="EMBL" id="USS89449.1"/>
    </source>
</evidence>
<feature type="transmembrane region" description="Helical" evidence="1">
    <location>
        <begin position="46"/>
        <end position="65"/>
    </location>
</feature>
<evidence type="ECO:0000256" key="1">
    <source>
        <dbReference type="SAM" id="Phobius"/>
    </source>
</evidence>
<dbReference type="RefSeq" id="WP_252766999.1">
    <property type="nucleotide sequence ID" value="NZ_CP097119.1"/>
</dbReference>
<keyword evidence="1" id="KW-0812">Transmembrane</keyword>
<dbReference type="Pfam" id="PF11877">
    <property type="entry name" value="DUF3397"/>
    <property type="match status" value="1"/>
</dbReference>
<sequence>MHMVHVPGSISTLLQLQLVPLVIFLVVALLLSFLKRLSHQRFFTKIKVVDVWPFFAITMLPLLTIDAHGNTWLPLLLSVWFGSGALLLVIWFFKDGEILLKPFLIAWWRLGDLYWLACYVIALIYEIGFRL</sequence>
<dbReference type="EMBL" id="CP097119">
    <property type="protein sequence ID" value="USS89449.1"/>
    <property type="molecule type" value="Genomic_DNA"/>
</dbReference>
<feature type="transmembrane region" description="Helical" evidence="1">
    <location>
        <begin position="105"/>
        <end position="125"/>
    </location>
</feature>
<evidence type="ECO:0000313" key="3">
    <source>
        <dbReference type="Proteomes" id="UP001055911"/>
    </source>
</evidence>
<feature type="transmembrane region" description="Helical" evidence="1">
    <location>
        <begin position="12"/>
        <end position="34"/>
    </location>
</feature>
<name>A0A9Q9E334_9LACO</name>
<accession>A0A9Q9E334</accession>
<reference evidence="2" key="1">
    <citation type="submission" date="2022-05" db="EMBL/GenBank/DDBJ databases">
        <authorList>
            <person name="Oliphant S.A."/>
            <person name="Watson-Haigh N.S."/>
            <person name="Sumby K.M."/>
            <person name="Gardner J.M."/>
            <person name="Jiranek V."/>
        </authorList>
    </citation>
    <scope>NUCLEOTIDE SEQUENCE</scope>
    <source>
        <strain evidence="2">KI4_B1</strain>
    </source>
</reference>
<organism evidence="2 3">
    <name type="scientific">Fructilactobacillus cliffordii</name>
    <dbReference type="NCBI Taxonomy" id="2940299"/>
    <lineage>
        <taxon>Bacteria</taxon>
        <taxon>Bacillati</taxon>
        <taxon>Bacillota</taxon>
        <taxon>Bacilli</taxon>
        <taxon>Lactobacillales</taxon>
        <taxon>Lactobacillaceae</taxon>
        <taxon>Fructilactobacillus</taxon>
    </lineage>
</organism>
<proteinExistence type="predicted"/>
<dbReference type="Proteomes" id="UP001055911">
    <property type="component" value="Chromosome"/>
</dbReference>